<dbReference type="STRING" id="1071382.H2AX30"/>
<evidence type="ECO:0000256" key="3">
    <source>
        <dbReference type="ARBA" id="ARBA00022942"/>
    </source>
</evidence>
<feature type="repeat" description="WD" evidence="5">
    <location>
        <begin position="137"/>
        <end position="178"/>
    </location>
</feature>
<comment type="similarity">
    <text evidence="4">Belongs to the WD repeat PAAF1/RPN14 family.</text>
</comment>
<name>H2AX30_KAZAF</name>
<dbReference type="eggNOG" id="KOG0266">
    <property type="taxonomic scope" value="Eukaryota"/>
</dbReference>
<dbReference type="EMBL" id="HE650826">
    <property type="protein sequence ID" value="CCF58930.1"/>
    <property type="molecule type" value="Genomic_DNA"/>
</dbReference>
<evidence type="ECO:0000313" key="7">
    <source>
        <dbReference type="Proteomes" id="UP000005220"/>
    </source>
</evidence>
<evidence type="ECO:0000256" key="1">
    <source>
        <dbReference type="ARBA" id="ARBA00022574"/>
    </source>
</evidence>
<dbReference type="InterPro" id="IPR001680">
    <property type="entry name" value="WD40_rpt"/>
</dbReference>
<evidence type="ECO:0000256" key="5">
    <source>
        <dbReference type="PROSITE-ProRule" id="PRU00221"/>
    </source>
</evidence>
<dbReference type="FunCoup" id="H2AX30">
    <property type="interactions" value="127"/>
</dbReference>
<dbReference type="PANTHER" id="PTHR19857:SF19">
    <property type="entry name" value="26S PROTEASOME REGULATORY SUBUNIT RPN14"/>
    <property type="match status" value="1"/>
</dbReference>
<dbReference type="Gene3D" id="2.130.10.10">
    <property type="entry name" value="YVTN repeat-like/Quinoprotein amine dehydrogenase"/>
    <property type="match status" value="2"/>
</dbReference>
<dbReference type="GO" id="GO:0005829">
    <property type="term" value="C:cytosol"/>
    <property type="evidence" value="ECO:0007669"/>
    <property type="project" value="EnsemblFungi"/>
</dbReference>
<evidence type="ECO:0000256" key="4">
    <source>
        <dbReference type="ARBA" id="ARBA00038321"/>
    </source>
</evidence>
<gene>
    <name evidence="6" type="primary">KAFR0F03340</name>
    <name evidence="6" type="ORF">KAFR_0F03340</name>
</gene>
<dbReference type="HOGENOM" id="CLU_037051_3_1_1"/>
<protein>
    <submittedName>
        <fullName evidence="6">Uncharacterized protein</fullName>
    </submittedName>
</protein>
<dbReference type="RefSeq" id="XP_003958065.1">
    <property type="nucleotide sequence ID" value="XM_003958016.1"/>
</dbReference>
<evidence type="ECO:0000256" key="2">
    <source>
        <dbReference type="ARBA" id="ARBA00022737"/>
    </source>
</evidence>
<keyword evidence="3" id="KW-0647">Proteasome</keyword>
<dbReference type="GeneID" id="13884522"/>
<sequence>MEKEVSVAHIQHDFVDCIRDKYQGNEGTENDAFFINVDQSLDKVEEYRVKVLKEKDVFSIENGNTFEKLNSAVYQANLDNKKYKFQTIRHDHTIEKTSVNWTSVDVFQGQKTLYCLGDSNGNIAVYNAKYETVREIEDAHASDITSLKFFPSGEVLLSASTDMQLKLWSIMDGSSPRTFVGHKSKVTGTAMIERGRNFLSSSHDGTIRLWECGSGLNLHSFKRKENPNDGVNTIQLMSHVNNVHESESANDLEFGTTGKQILGGHVSGVITLHDVFSKRQVLQIPSAFMSSCSSLTINSSDNNYVYGGYENGALALWDLRNPLKPVDVAYINKGIPVNYTYYFNGSLYVSSGVDTSMKFETDPSTKFINTNSPTFLVSEDHEIAQYTGISSSNGVVAVGNWGFCAEYSN</sequence>
<dbReference type="GO" id="GO:0070682">
    <property type="term" value="P:proteasome regulatory particle assembly"/>
    <property type="evidence" value="ECO:0007669"/>
    <property type="project" value="EnsemblFungi"/>
</dbReference>
<dbReference type="InterPro" id="IPR051179">
    <property type="entry name" value="WD_repeat_multifunction"/>
</dbReference>
<dbReference type="InterPro" id="IPR015943">
    <property type="entry name" value="WD40/YVTN_repeat-like_dom_sf"/>
</dbReference>
<keyword evidence="1 5" id="KW-0853">WD repeat</keyword>
<dbReference type="GO" id="GO:0005634">
    <property type="term" value="C:nucleus"/>
    <property type="evidence" value="ECO:0007669"/>
    <property type="project" value="EnsemblFungi"/>
</dbReference>
<organism evidence="6 7">
    <name type="scientific">Kazachstania africana (strain ATCC 22294 / BCRC 22015 / CBS 2517 / CECT 1963 / NBRC 1671 / NRRL Y-8276)</name>
    <name type="common">Yeast</name>
    <name type="synonym">Kluyveromyces africanus</name>
    <dbReference type="NCBI Taxonomy" id="1071382"/>
    <lineage>
        <taxon>Eukaryota</taxon>
        <taxon>Fungi</taxon>
        <taxon>Dikarya</taxon>
        <taxon>Ascomycota</taxon>
        <taxon>Saccharomycotina</taxon>
        <taxon>Saccharomycetes</taxon>
        <taxon>Saccharomycetales</taxon>
        <taxon>Saccharomycetaceae</taxon>
        <taxon>Kazachstania</taxon>
    </lineage>
</organism>
<evidence type="ECO:0000313" key="6">
    <source>
        <dbReference type="EMBL" id="CCF58930.1"/>
    </source>
</evidence>
<accession>H2AX30</accession>
<dbReference type="PROSITE" id="PS50082">
    <property type="entry name" value="WD_REPEATS_2"/>
    <property type="match status" value="2"/>
</dbReference>
<dbReference type="KEGG" id="kaf:KAFR_0F03340"/>
<dbReference type="SMART" id="SM00320">
    <property type="entry name" value="WD40"/>
    <property type="match status" value="4"/>
</dbReference>
<keyword evidence="2" id="KW-0677">Repeat</keyword>
<dbReference type="OrthoDB" id="10257301at2759"/>
<dbReference type="SUPFAM" id="SSF50978">
    <property type="entry name" value="WD40 repeat-like"/>
    <property type="match status" value="1"/>
</dbReference>
<dbReference type="AlphaFoldDB" id="H2AX30"/>
<reference evidence="6 7" key="1">
    <citation type="journal article" date="2011" name="Proc. Natl. Acad. Sci. U.S.A.">
        <title>Evolutionary erosion of yeast sex chromosomes by mating-type switching accidents.</title>
        <authorList>
            <person name="Gordon J.L."/>
            <person name="Armisen D."/>
            <person name="Proux-Wera E."/>
            <person name="Oheigeartaigh S.S."/>
            <person name="Byrne K.P."/>
            <person name="Wolfe K.H."/>
        </authorList>
    </citation>
    <scope>NUCLEOTIDE SEQUENCE [LARGE SCALE GENOMIC DNA]</scope>
    <source>
        <strain evidence="7">ATCC 22294 / BCRC 22015 / CBS 2517 / CECT 1963 / NBRC 1671 / NRRL Y-8276</strain>
    </source>
</reference>
<dbReference type="Proteomes" id="UP000005220">
    <property type="component" value="Chromosome 6"/>
</dbReference>
<feature type="repeat" description="WD" evidence="5">
    <location>
        <begin position="179"/>
        <end position="220"/>
    </location>
</feature>
<dbReference type="InParanoid" id="H2AX30"/>
<dbReference type="GO" id="GO:0044183">
    <property type="term" value="F:protein folding chaperone"/>
    <property type="evidence" value="ECO:0007669"/>
    <property type="project" value="EnsemblFungi"/>
</dbReference>
<dbReference type="InterPro" id="IPR036322">
    <property type="entry name" value="WD40_repeat_dom_sf"/>
</dbReference>
<dbReference type="Pfam" id="PF00400">
    <property type="entry name" value="WD40"/>
    <property type="match status" value="2"/>
</dbReference>
<dbReference type="GO" id="GO:0006511">
    <property type="term" value="P:ubiquitin-dependent protein catabolic process"/>
    <property type="evidence" value="ECO:0007669"/>
    <property type="project" value="EnsemblFungi"/>
</dbReference>
<dbReference type="PANTHER" id="PTHR19857">
    <property type="entry name" value="MITOCHONDRIAL DIVISION PROTEIN 1-RELATED"/>
    <property type="match status" value="1"/>
</dbReference>
<keyword evidence="7" id="KW-1185">Reference proteome</keyword>
<proteinExistence type="inferred from homology"/>
<dbReference type="PROSITE" id="PS50294">
    <property type="entry name" value="WD_REPEATS_REGION"/>
    <property type="match status" value="2"/>
</dbReference>
<dbReference type="GO" id="GO:0000502">
    <property type="term" value="C:proteasome complex"/>
    <property type="evidence" value="ECO:0007669"/>
    <property type="project" value="UniProtKB-KW"/>
</dbReference>